<evidence type="ECO:0000256" key="6">
    <source>
        <dbReference type="ARBA" id="ARBA00022692"/>
    </source>
</evidence>
<dbReference type="RefSeq" id="WP_344480689.1">
    <property type="nucleotide sequence ID" value="NZ_BAAAQF010000002.1"/>
</dbReference>
<feature type="transmembrane region" description="Helical" evidence="10">
    <location>
        <begin position="20"/>
        <end position="41"/>
    </location>
</feature>
<keyword evidence="7" id="KW-0059">Arsenical resistance</keyword>
<organism evidence="12 13">
    <name type="scientific">Glycomyces endophyticus</name>
    <dbReference type="NCBI Taxonomy" id="480996"/>
    <lineage>
        <taxon>Bacteria</taxon>
        <taxon>Bacillati</taxon>
        <taxon>Actinomycetota</taxon>
        <taxon>Actinomycetes</taxon>
        <taxon>Glycomycetales</taxon>
        <taxon>Glycomycetaceae</taxon>
        <taxon>Glycomyces</taxon>
    </lineage>
</organism>
<evidence type="ECO:0000313" key="12">
    <source>
        <dbReference type="EMBL" id="GAA1660612.1"/>
    </source>
</evidence>
<feature type="transmembrane region" description="Helical" evidence="10">
    <location>
        <begin position="92"/>
        <end position="111"/>
    </location>
</feature>
<dbReference type="EMBL" id="BAAAQF010000002">
    <property type="protein sequence ID" value="GAA1660612.1"/>
    <property type="molecule type" value="Genomic_DNA"/>
</dbReference>
<keyword evidence="8 10" id="KW-1133">Transmembrane helix</keyword>
<comment type="subcellular location">
    <subcellularLocation>
        <location evidence="1">Cell membrane</location>
        <topology evidence="1">Multi-pass membrane protein</topology>
    </subcellularLocation>
</comment>
<comment type="similarity">
    <text evidence="3">Belongs to the CitM (TC 2.A.11) transporter family.</text>
</comment>
<dbReference type="PRINTS" id="PR00758">
    <property type="entry name" value="ARSENICPUMP"/>
</dbReference>
<dbReference type="PANTHER" id="PTHR43302">
    <property type="entry name" value="TRANSPORTER ARSB-RELATED"/>
    <property type="match status" value="1"/>
</dbReference>
<evidence type="ECO:0000256" key="10">
    <source>
        <dbReference type="SAM" id="Phobius"/>
    </source>
</evidence>
<keyword evidence="9 10" id="KW-0472">Membrane</keyword>
<evidence type="ECO:0000259" key="11">
    <source>
        <dbReference type="Pfam" id="PF03600"/>
    </source>
</evidence>
<gene>
    <name evidence="12" type="ORF">GCM10009830_02110</name>
</gene>
<feature type="transmembrane region" description="Helical" evidence="10">
    <location>
        <begin position="343"/>
        <end position="369"/>
    </location>
</feature>
<dbReference type="Proteomes" id="UP001499851">
    <property type="component" value="Unassembled WGS sequence"/>
</dbReference>
<comment type="similarity">
    <text evidence="2">Belongs to the ArsB family.</text>
</comment>
<keyword evidence="13" id="KW-1185">Reference proteome</keyword>
<evidence type="ECO:0000313" key="13">
    <source>
        <dbReference type="Proteomes" id="UP001499851"/>
    </source>
</evidence>
<proteinExistence type="inferred from homology"/>
<evidence type="ECO:0000256" key="4">
    <source>
        <dbReference type="ARBA" id="ARBA00022448"/>
    </source>
</evidence>
<evidence type="ECO:0000256" key="1">
    <source>
        <dbReference type="ARBA" id="ARBA00004651"/>
    </source>
</evidence>
<protein>
    <submittedName>
        <fullName evidence="12">Arsenic transport integral membrane protein ArsB</fullName>
    </submittedName>
</protein>
<keyword evidence="6 10" id="KW-0812">Transmembrane</keyword>
<feature type="domain" description="Citrate transporter-like" evidence="11">
    <location>
        <begin position="23"/>
        <end position="363"/>
    </location>
</feature>
<dbReference type="InterPro" id="IPR000802">
    <property type="entry name" value="Arsenical_pump_ArsB"/>
</dbReference>
<feature type="transmembrane region" description="Helical" evidence="10">
    <location>
        <begin position="123"/>
        <end position="144"/>
    </location>
</feature>
<feature type="transmembrane region" description="Helical" evidence="10">
    <location>
        <begin position="177"/>
        <end position="195"/>
    </location>
</feature>
<dbReference type="InterPro" id="IPR004680">
    <property type="entry name" value="Cit_transptr-like_dom"/>
</dbReference>
<keyword evidence="4" id="KW-0813">Transport</keyword>
<evidence type="ECO:0000256" key="5">
    <source>
        <dbReference type="ARBA" id="ARBA00022475"/>
    </source>
</evidence>
<feature type="transmembrane region" description="Helical" evidence="10">
    <location>
        <begin position="269"/>
        <end position="288"/>
    </location>
</feature>
<feature type="transmembrane region" description="Helical" evidence="10">
    <location>
        <begin position="389"/>
        <end position="413"/>
    </location>
</feature>
<sequence length="414" mass="43387">MTETPTRPERARPRRARLDWLDLVSLGVLAAGLLCWATGALPTGDALASLERIAPLVLFLGTVMVMVAIVQASQLFDVAALGLARLARGSHAALFACCFVLAALTTTFLNLDTTIVLLTPVMLALAAATRAPALALAMTTVWLANTASLLLPVSNLTNLLAADRIGLDPLGFAARMWAPQLAVLAVTALCLWLGFWRRRHRERDRYTVPAEPAPIADRRLFWTAAAVCAGFVLAVVAEVPIQVVSTAAAAVLVAHCVRRRRDLLSWHLIPWRLLVLTAGLFLVVPALMRHGGGDLVSALAGTGAGDAGVFRAGLAGAGLSNLVNNLPAYAAVESVIPSGNPDALLGVLIGANVGPLVLPWASMATLLWFDLVTGRRPGVPADQRLRVPLGRFVASGAVLAAAAVTAGLAALVWL</sequence>
<evidence type="ECO:0000256" key="7">
    <source>
        <dbReference type="ARBA" id="ARBA00022849"/>
    </source>
</evidence>
<dbReference type="Pfam" id="PF03600">
    <property type="entry name" value="CitMHS"/>
    <property type="match status" value="1"/>
</dbReference>
<dbReference type="PANTHER" id="PTHR43302:SF5">
    <property type="entry name" value="TRANSPORTER ARSB-RELATED"/>
    <property type="match status" value="1"/>
</dbReference>
<feature type="transmembrane region" description="Helical" evidence="10">
    <location>
        <begin position="53"/>
        <end position="72"/>
    </location>
</feature>
<keyword evidence="5" id="KW-1003">Cell membrane</keyword>
<evidence type="ECO:0000256" key="9">
    <source>
        <dbReference type="ARBA" id="ARBA00023136"/>
    </source>
</evidence>
<evidence type="ECO:0000256" key="2">
    <source>
        <dbReference type="ARBA" id="ARBA00006433"/>
    </source>
</evidence>
<accession>A0ABN2FVQ8</accession>
<reference evidence="12 13" key="1">
    <citation type="journal article" date="2019" name="Int. J. Syst. Evol. Microbiol.">
        <title>The Global Catalogue of Microorganisms (GCM) 10K type strain sequencing project: providing services to taxonomists for standard genome sequencing and annotation.</title>
        <authorList>
            <consortium name="The Broad Institute Genomics Platform"/>
            <consortium name="The Broad Institute Genome Sequencing Center for Infectious Disease"/>
            <person name="Wu L."/>
            <person name="Ma J."/>
        </authorList>
    </citation>
    <scope>NUCLEOTIDE SEQUENCE [LARGE SCALE GENOMIC DNA]</scope>
    <source>
        <strain evidence="12 13">JCM 16001</strain>
    </source>
</reference>
<comment type="caution">
    <text evidence="12">The sequence shown here is derived from an EMBL/GenBank/DDBJ whole genome shotgun (WGS) entry which is preliminary data.</text>
</comment>
<name>A0ABN2FVQ8_9ACTN</name>
<evidence type="ECO:0000256" key="8">
    <source>
        <dbReference type="ARBA" id="ARBA00022989"/>
    </source>
</evidence>
<evidence type="ECO:0000256" key="3">
    <source>
        <dbReference type="ARBA" id="ARBA00009843"/>
    </source>
</evidence>